<dbReference type="GO" id="GO:0016151">
    <property type="term" value="F:nickel cation binding"/>
    <property type="evidence" value="ECO:0007669"/>
    <property type="project" value="UniProtKB-UniRule"/>
</dbReference>
<comment type="function">
    <text evidence="3">Required for maturation of urease via the functional incorporation of the urease nickel metallocenter.</text>
</comment>
<reference evidence="5" key="2">
    <citation type="submission" date="2015-03" db="EMBL/GenBank/DDBJ databases">
        <title>Genome sequence of Azospirillum thiophilum strain DSM 21654T.</title>
        <authorList>
            <person name="Kwak Y."/>
            <person name="Shin J.-H."/>
        </authorList>
    </citation>
    <scope>NUCLEOTIDE SEQUENCE [LARGE SCALE GENOMIC DNA]</scope>
    <source>
        <strain evidence="5">DSM 15199</strain>
    </source>
</reference>
<dbReference type="STRING" id="230089.VY86_20125"/>
<dbReference type="PANTHER" id="PTHR33620:SF1">
    <property type="entry name" value="UREASE ACCESSORY PROTEIN F"/>
    <property type="match status" value="1"/>
</dbReference>
<comment type="subunit">
    <text evidence="3">UreD, UreF and UreG form a complex that acts as a GTP-hydrolysis-dependent molecular chaperone, activating the urease apoprotein by helping to assemble the nickel containing metallocenter of UreC. The UreE protein probably delivers the nickel.</text>
</comment>
<dbReference type="Pfam" id="PF01730">
    <property type="entry name" value="UreF"/>
    <property type="match status" value="1"/>
</dbReference>
<dbReference type="HAMAP" id="MF_01385">
    <property type="entry name" value="UreF"/>
    <property type="match status" value="1"/>
</dbReference>
<name>A0A0F7LPY9_9GAMM</name>
<evidence type="ECO:0000313" key="5">
    <source>
        <dbReference type="Proteomes" id="UP000034866"/>
    </source>
</evidence>
<accession>A0A0F7LPY9</accession>
<comment type="subcellular location">
    <subcellularLocation>
        <location evidence="3">Cytoplasm</location>
    </subcellularLocation>
</comment>
<evidence type="ECO:0000256" key="3">
    <source>
        <dbReference type="HAMAP-Rule" id="MF_01385"/>
    </source>
</evidence>
<dbReference type="Gene3D" id="1.10.4190.10">
    <property type="entry name" value="Urease accessory protein UreF"/>
    <property type="match status" value="1"/>
</dbReference>
<protein>
    <recommendedName>
        <fullName evidence="3">Urease accessory protein UreF</fullName>
    </recommendedName>
</protein>
<proteinExistence type="inferred from homology"/>
<dbReference type="PANTHER" id="PTHR33620">
    <property type="entry name" value="UREASE ACCESSORY PROTEIN F"/>
    <property type="match status" value="1"/>
</dbReference>
<dbReference type="KEGG" id="ptt:VY86_20125"/>
<dbReference type="GO" id="GO:0005737">
    <property type="term" value="C:cytoplasm"/>
    <property type="evidence" value="ECO:0007669"/>
    <property type="project" value="UniProtKB-SubCell"/>
</dbReference>
<gene>
    <name evidence="3" type="primary">ureF</name>
    <name evidence="4" type="ORF">VY86_20125</name>
</gene>
<evidence type="ECO:0000256" key="1">
    <source>
        <dbReference type="ARBA" id="ARBA00022988"/>
    </source>
</evidence>
<keyword evidence="1 3" id="KW-0996">Nickel insertion</keyword>
<keyword evidence="5" id="KW-1185">Reference proteome</keyword>
<evidence type="ECO:0000313" key="4">
    <source>
        <dbReference type="EMBL" id="AKH65314.1"/>
    </source>
</evidence>
<dbReference type="AlphaFoldDB" id="A0A0F7LPY9"/>
<dbReference type="PIRSF" id="PIRSF009467">
    <property type="entry name" value="Ureas_acces_UreF"/>
    <property type="match status" value="1"/>
</dbReference>
<reference evidence="4 5" key="1">
    <citation type="journal article" date="2015" name="J. Biotechnol.">
        <title>Complete genome sequence of Photorhabdus temperata subsp. thracensis 39-8(T), an entomopathogenic bacterium for the improved commercial bioinsecticide.</title>
        <authorList>
            <person name="Kwak Y."/>
            <person name="Shin J.H."/>
        </authorList>
    </citation>
    <scope>NUCLEOTIDE SEQUENCE [LARGE SCALE GENOMIC DNA]</scope>
    <source>
        <strain evidence="4 5">DSM 15199</strain>
    </source>
</reference>
<dbReference type="PATRIC" id="fig|230089.6.peg.4534"/>
<dbReference type="InterPro" id="IPR038277">
    <property type="entry name" value="UreF_sf"/>
</dbReference>
<comment type="similarity">
    <text evidence="3">Belongs to the UreF family.</text>
</comment>
<evidence type="ECO:0000256" key="2">
    <source>
        <dbReference type="ARBA" id="ARBA00023186"/>
    </source>
</evidence>
<dbReference type="Proteomes" id="UP000034866">
    <property type="component" value="Chromosome"/>
</dbReference>
<keyword evidence="3" id="KW-0963">Cytoplasm</keyword>
<dbReference type="RefSeq" id="WP_046976290.1">
    <property type="nucleotide sequence ID" value="NZ_CAWQPG010000333.1"/>
</dbReference>
<dbReference type="EMBL" id="CP011104">
    <property type="protein sequence ID" value="AKH65314.1"/>
    <property type="molecule type" value="Genomic_DNA"/>
</dbReference>
<keyword evidence="2 3" id="KW-0143">Chaperone</keyword>
<dbReference type="InterPro" id="IPR002639">
    <property type="entry name" value="UreF"/>
</dbReference>
<sequence>MNALRLIRIMQFADSVLPVGAFSFSNGLESAIQSKIVHDVATLSDFTRTALLQAVSSDGRAVVAACQALNSGQRDAAISHDWAVFNRKLNEESRTMVTRMGKKLAEMAVEVTGEPLIAWWLAQIKSDIAAGTYPITLAVVMSALGAAPREVIVMHQYGVAMTILSAAIRLMRVTHIDIQRILFSLNQDIELFCDEAEKGGIEQMASYAPVTDVLAALHVGAFTRLFSN</sequence>
<organism evidence="4 5">
    <name type="scientific">Photorhabdus thracensis</name>
    <dbReference type="NCBI Taxonomy" id="230089"/>
    <lineage>
        <taxon>Bacteria</taxon>
        <taxon>Pseudomonadati</taxon>
        <taxon>Pseudomonadota</taxon>
        <taxon>Gammaproteobacteria</taxon>
        <taxon>Enterobacterales</taxon>
        <taxon>Morganellaceae</taxon>
        <taxon>Photorhabdus</taxon>
    </lineage>
</organism>
<dbReference type="OrthoDB" id="9798772at2"/>